<feature type="transmembrane region" description="Helical" evidence="1">
    <location>
        <begin position="75"/>
        <end position="95"/>
    </location>
</feature>
<keyword evidence="1" id="KW-0472">Membrane</keyword>
<evidence type="ECO:0000313" key="2">
    <source>
        <dbReference type="EMBL" id="KAJ7735711.1"/>
    </source>
</evidence>
<gene>
    <name evidence="2" type="ORF">B0H16DRAFT_1327051</name>
</gene>
<feature type="non-terminal residue" evidence="2">
    <location>
        <position position="1"/>
    </location>
</feature>
<organism evidence="2 3">
    <name type="scientific">Mycena metata</name>
    <dbReference type="NCBI Taxonomy" id="1033252"/>
    <lineage>
        <taxon>Eukaryota</taxon>
        <taxon>Fungi</taxon>
        <taxon>Dikarya</taxon>
        <taxon>Basidiomycota</taxon>
        <taxon>Agaricomycotina</taxon>
        <taxon>Agaricomycetes</taxon>
        <taxon>Agaricomycetidae</taxon>
        <taxon>Agaricales</taxon>
        <taxon>Marasmiineae</taxon>
        <taxon>Mycenaceae</taxon>
        <taxon>Mycena</taxon>
    </lineage>
</organism>
<keyword evidence="3" id="KW-1185">Reference proteome</keyword>
<keyword evidence="1" id="KW-0812">Transmembrane</keyword>
<keyword evidence="1" id="KW-1133">Transmembrane helix</keyword>
<comment type="caution">
    <text evidence="2">The sequence shown here is derived from an EMBL/GenBank/DDBJ whole genome shotgun (WGS) entry which is preliminary data.</text>
</comment>
<dbReference type="Proteomes" id="UP001215598">
    <property type="component" value="Unassembled WGS sequence"/>
</dbReference>
<evidence type="ECO:0000313" key="3">
    <source>
        <dbReference type="Proteomes" id="UP001215598"/>
    </source>
</evidence>
<accession>A0AAD7MW50</accession>
<name>A0AAD7MW50_9AGAR</name>
<dbReference type="PANTHER" id="PTHR40465:SF1">
    <property type="entry name" value="DUF6534 DOMAIN-CONTAINING PROTEIN"/>
    <property type="match status" value="1"/>
</dbReference>
<protein>
    <submittedName>
        <fullName evidence="2">Uncharacterized protein</fullName>
    </submittedName>
</protein>
<dbReference type="AlphaFoldDB" id="A0AAD7MW50"/>
<proteinExistence type="predicted"/>
<dbReference type="EMBL" id="JARKIB010000125">
    <property type="protein sequence ID" value="KAJ7735711.1"/>
    <property type="molecule type" value="Genomic_DNA"/>
</dbReference>
<dbReference type="PANTHER" id="PTHR40465">
    <property type="entry name" value="CHROMOSOME 1, WHOLE GENOME SHOTGUN SEQUENCE"/>
    <property type="match status" value="1"/>
</dbReference>
<feature type="transmembrane region" description="Helical" evidence="1">
    <location>
        <begin position="35"/>
        <end position="55"/>
    </location>
</feature>
<reference evidence="2" key="1">
    <citation type="submission" date="2023-03" db="EMBL/GenBank/DDBJ databases">
        <title>Massive genome expansion in bonnet fungi (Mycena s.s.) driven by repeated elements and novel gene families across ecological guilds.</title>
        <authorList>
            <consortium name="Lawrence Berkeley National Laboratory"/>
            <person name="Harder C.B."/>
            <person name="Miyauchi S."/>
            <person name="Viragh M."/>
            <person name="Kuo A."/>
            <person name="Thoen E."/>
            <person name="Andreopoulos B."/>
            <person name="Lu D."/>
            <person name="Skrede I."/>
            <person name="Drula E."/>
            <person name="Henrissat B."/>
            <person name="Morin E."/>
            <person name="Kohler A."/>
            <person name="Barry K."/>
            <person name="LaButti K."/>
            <person name="Morin E."/>
            <person name="Salamov A."/>
            <person name="Lipzen A."/>
            <person name="Mereny Z."/>
            <person name="Hegedus B."/>
            <person name="Baldrian P."/>
            <person name="Stursova M."/>
            <person name="Weitz H."/>
            <person name="Taylor A."/>
            <person name="Grigoriev I.V."/>
            <person name="Nagy L.G."/>
            <person name="Martin F."/>
            <person name="Kauserud H."/>
        </authorList>
    </citation>
    <scope>NUCLEOTIDE SEQUENCE</scope>
    <source>
        <strain evidence="2">CBHHK182m</strain>
    </source>
</reference>
<sequence>LIGSLLNFLLYGVLAVQVYVYRLSFKKDKATIKWLVYLVFFAETAMTALNGFDVYRWFAVGFGDVLKFMQPGFSAFYTPLGGSVLALAVHLFFCFRIYVIKSRALWVCILIAVVRKQ</sequence>
<feature type="transmembrane region" description="Helical" evidence="1">
    <location>
        <begin position="6"/>
        <end position="23"/>
    </location>
</feature>
<evidence type="ECO:0000256" key="1">
    <source>
        <dbReference type="SAM" id="Phobius"/>
    </source>
</evidence>